<keyword evidence="2" id="KW-0812">Transmembrane</keyword>
<reference evidence="3" key="1">
    <citation type="submission" date="2021-01" db="EMBL/GenBank/DDBJ databases">
        <authorList>
            <person name="Li R."/>
            <person name="Bekaert M."/>
        </authorList>
    </citation>
    <scope>NUCLEOTIDE SEQUENCE</scope>
    <source>
        <strain evidence="3">Farmed</strain>
    </source>
</reference>
<dbReference type="EMBL" id="CAHIKZ030001277">
    <property type="protein sequence ID" value="CAE1258490.1"/>
    <property type="molecule type" value="Genomic_DNA"/>
</dbReference>
<evidence type="ECO:0000256" key="1">
    <source>
        <dbReference type="SAM" id="Coils"/>
    </source>
</evidence>
<feature type="transmembrane region" description="Helical" evidence="2">
    <location>
        <begin position="85"/>
        <end position="103"/>
    </location>
</feature>
<feature type="transmembrane region" description="Helical" evidence="2">
    <location>
        <begin position="559"/>
        <end position="584"/>
    </location>
</feature>
<feature type="transmembrane region" description="Helical" evidence="2">
    <location>
        <begin position="177"/>
        <end position="197"/>
    </location>
</feature>
<comment type="caution">
    <text evidence="3">The sequence shown here is derived from an EMBL/GenBank/DDBJ whole genome shotgun (WGS) entry which is preliminary data.</text>
</comment>
<keyword evidence="2" id="KW-1133">Transmembrane helix</keyword>
<evidence type="ECO:0000256" key="2">
    <source>
        <dbReference type="SAM" id="Phobius"/>
    </source>
</evidence>
<accession>A0A812CAD0</accession>
<keyword evidence="1" id="KW-0175">Coiled coil</keyword>
<evidence type="ECO:0000313" key="3">
    <source>
        <dbReference type="EMBL" id="CAE1258490.1"/>
    </source>
</evidence>
<gene>
    <name evidence="3" type="ORF">SPHA_31257</name>
</gene>
<feature type="transmembrane region" description="Helical" evidence="2">
    <location>
        <begin position="419"/>
        <end position="437"/>
    </location>
</feature>
<protein>
    <submittedName>
        <fullName evidence="3">Uncharacterized protein</fullName>
    </submittedName>
</protein>
<keyword evidence="4" id="KW-1185">Reference proteome</keyword>
<evidence type="ECO:0000313" key="4">
    <source>
        <dbReference type="Proteomes" id="UP000597762"/>
    </source>
</evidence>
<feature type="transmembrane region" description="Helical" evidence="2">
    <location>
        <begin position="150"/>
        <end position="171"/>
    </location>
</feature>
<sequence>MSWSPASATRLPHLKALSQNRVAPNIFFLAAIPSLFSDSSYSLFLSCFFLSLLSFPLHCQVPSVFRPIFPSTRLYRNHTSPYRSLSVAVRFYFFHLLVFSHYFCDFHVISLANFFTRFFFPFFLSLFFFPTLFNSLFFCLFDIFFHSSSLLLSIICSLPTPFLYITLSLLYNRVCFLSASSSSSALLTFVTIFLSFLQAYSSKLHTKYEETKKSELEFCNKLIECQQELKKRKQQMMELEKKLATQKERKNVGVQTENIYHDNSKSPNDNAFLYGFPTTAEPKRPRETFPSFPTLKMSTELSNTESIKVTNPLVNVVESSMTGTTLVNDLQRRVQILDEKLFSIQQLALLKHKPTIFIPFQFIINLLNFFLFLPSFFPFFLFNYLFFVLSLYFTFLIAFFFFFSFLAYSKLFSHSLSPFYPHFFFFSFSFSFFHFLFLQPCLFLLNIIFHLPTLLFLFPFTTYHSILDACLFLSSYFCFSYFFIFSYFLSISLPFLFFSFFLFILLLKTHHLSLFVFFFLLSHLLFIKCLLPPLSFYCYSLFFSLILFHILIFNLFLSFFFLVLFLQVFIFISPSLFLSTFFFFPACSSTKYCYLKASPTRLSVCLHFFYTL</sequence>
<organism evidence="3 4">
    <name type="scientific">Acanthosepion pharaonis</name>
    <name type="common">Pharaoh cuttlefish</name>
    <name type="synonym">Sepia pharaonis</name>
    <dbReference type="NCBI Taxonomy" id="158019"/>
    <lineage>
        <taxon>Eukaryota</taxon>
        <taxon>Metazoa</taxon>
        <taxon>Spiralia</taxon>
        <taxon>Lophotrochozoa</taxon>
        <taxon>Mollusca</taxon>
        <taxon>Cephalopoda</taxon>
        <taxon>Coleoidea</taxon>
        <taxon>Decapodiformes</taxon>
        <taxon>Sepiida</taxon>
        <taxon>Sepiina</taxon>
        <taxon>Sepiidae</taxon>
        <taxon>Acanthosepion</taxon>
    </lineage>
</organism>
<feature type="coiled-coil region" evidence="1">
    <location>
        <begin position="222"/>
        <end position="249"/>
    </location>
</feature>
<feature type="transmembrane region" description="Helical" evidence="2">
    <location>
        <begin position="534"/>
        <end position="553"/>
    </location>
</feature>
<feature type="transmembrane region" description="Helical" evidence="2">
    <location>
        <begin position="118"/>
        <end position="143"/>
    </location>
</feature>
<proteinExistence type="predicted"/>
<keyword evidence="2" id="KW-0472">Membrane</keyword>
<feature type="transmembrane region" description="Helical" evidence="2">
    <location>
        <begin position="356"/>
        <end position="377"/>
    </location>
</feature>
<dbReference type="AlphaFoldDB" id="A0A812CAD0"/>
<feature type="transmembrane region" description="Helical" evidence="2">
    <location>
        <begin position="383"/>
        <end position="407"/>
    </location>
</feature>
<dbReference type="Proteomes" id="UP000597762">
    <property type="component" value="Unassembled WGS sequence"/>
</dbReference>
<name>A0A812CAD0_ACAPH</name>